<evidence type="ECO:0000313" key="9">
    <source>
        <dbReference type="EMBL" id="BAU99561.1"/>
    </source>
</evidence>
<feature type="domain" description="Pyridoxine 5'-phosphate oxidase dimerisation C-terminal" evidence="8">
    <location>
        <begin position="172"/>
        <end position="212"/>
    </location>
</feature>
<keyword evidence="5" id="KW-0664">Pyridoxine biosynthesis</keyword>
<dbReference type="KEGG" id="amin:AUMI_110190"/>
<reference evidence="9 10" key="1">
    <citation type="journal article" date="2016" name="Genome Announc.">
        <title>Complete Genome Sequence of Aurantimicrobium minutum Type Strain KNCT, a Planktonic Ultramicrobacterium Isolated from River Water.</title>
        <authorList>
            <person name="Nakai R."/>
            <person name="Fujisawa T."/>
            <person name="Nakamura Y."/>
            <person name="Nishide H."/>
            <person name="Uchiyama I."/>
            <person name="Baba T."/>
            <person name="Toyoda A."/>
            <person name="Fujiyama A."/>
            <person name="Naganuma T."/>
            <person name="Niki H."/>
        </authorList>
    </citation>
    <scope>NUCLEOTIDE SEQUENCE [LARGE SCALE GENOMIC DNA]</scope>
    <source>
        <strain evidence="9 10">KNC</strain>
    </source>
</reference>
<evidence type="ECO:0000256" key="1">
    <source>
        <dbReference type="ARBA" id="ARBA00007301"/>
    </source>
</evidence>
<keyword evidence="2 5" id="KW-0285">Flavoprotein</keyword>
<sequence>MESLSRHTDYGNVPFDENIALANPLEQFAQWLTQAEAEDIFEPNAMVASTIDPDGSVSSRTVLLKGLDESGFQFVTNYTSRKGKALLANPSISLLFPWYSLKRQVIVYGTAIKASDALSDEMWNRRPQGAQLASAASNQSEPIASRAELDAQLAELEKQYPEGTTVPRPEHWGAFHVEPHAIEFWQGRSMRFHDRIRYDLVDGLWQITRLQP</sequence>
<dbReference type="InterPro" id="IPR011576">
    <property type="entry name" value="Pyridox_Oxase_N"/>
</dbReference>
<dbReference type="PANTHER" id="PTHR10851:SF0">
    <property type="entry name" value="PYRIDOXINE-5'-PHOSPHATE OXIDASE"/>
    <property type="match status" value="1"/>
</dbReference>
<dbReference type="HAMAP" id="MF_01629">
    <property type="entry name" value="PdxH"/>
    <property type="match status" value="1"/>
</dbReference>
<dbReference type="Pfam" id="PF10590">
    <property type="entry name" value="PNP_phzG_C"/>
    <property type="match status" value="1"/>
</dbReference>
<dbReference type="RefSeq" id="WP_096382119.1">
    <property type="nucleotide sequence ID" value="NZ_AP017457.1"/>
</dbReference>
<evidence type="ECO:0000256" key="3">
    <source>
        <dbReference type="ARBA" id="ARBA00022643"/>
    </source>
</evidence>
<evidence type="ECO:0000256" key="6">
    <source>
        <dbReference type="PIRSR" id="PIRSR000190-2"/>
    </source>
</evidence>
<dbReference type="EMBL" id="AP017457">
    <property type="protein sequence ID" value="BAU99561.1"/>
    <property type="molecule type" value="Genomic_DNA"/>
</dbReference>
<comment type="caution">
    <text evidence="5">Lacks conserved residue(s) required for the propagation of feature annotation.</text>
</comment>
<gene>
    <name evidence="5" type="primary">pdxH</name>
    <name evidence="9" type="ORF">AUMI_110190</name>
</gene>
<protein>
    <recommendedName>
        <fullName evidence="5">Pyridoxine/pyridoxamine 5'-phosphate oxidase</fullName>
        <ecNumber evidence="5">1.4.3.5</ecNumber>
    </recommendedName>
    <alternativeName>
        <fullName evidence="5">PNP/PMP oxidase</fullName>
        <shortName evidence="5">PNPOx</shortName>
    </alternativeName>
    <alternativeName>
        <fullName evidence="5">Pyridoxal 5'-phosphate synthase</fullName>
    </alternativeName>
</protein>
<accession>A0A173LYG8</accession>
<comment type="catalytic activity">
    <reaction evidence="5">
        <text>pyridoxine 5'-phosphate + O2 = pyridoxal 5'-phosphate + H2O2</text>
        <dbReference type="Rhea" id="RHEA:15149"/>
        <dbReference type="ChEBI" id="CHEBI:15379"/>
        <dbReference type="ChEBI" id="CHEBI:16240"/>
        <dbReference type="ChEBI" id="CHEBI:58589"/>
        <dbReference type="ChEBI" id="CHEBI:597326"/>
        <dbReference type="EC" id="1.4.3.5"/>
    </reaction>
</comment>
<dbReference type="SUPFAM" id="SSF50475">
    <property type="entry name" value="FMN-binding split barrel"/>
    <property type="match status" value="1"/>
</dbReference>
<feature type="binding site" evidence="5 6">
    <location>
        <position position="81"/>
    </location>
    <ligand>
        <name>FMN</name>
        <dbReference type="ChEBI" id="CHEBI:58210"/>
    </ligand>
</feature>
<dbReference type="GeneID" id="80452213"/>
<dbReference type="InterPro" id="IPR012349">
    <property type="entry name" value="Split_barrel_FMN-bd"/>
</dbReference>
<feature type="domain" description="Pyridoxamine 5'-phosphate oxidase N-terminal" evidence="7">
    <location>
        <begin position="36"/>
        <end position="157"/>
    </location>
</feature>
<dbReference type="GO" id="GO:0008615">
    <property type="term" value="P:pyridoxine biosynthetic process"/>
    <property type="evidence" value="ECO:0007669"/>
    <property type="project" value="UniProtKB-UniRule"/>
</dbReference>
<keyword evidence="4 5" id="KW-0560">Oxidoreductase</keyword>
<dbReference type="PIRSF" id="PIRSF000190">
    <property type="entry name" value="Pyd_amn-ph_oxd"/>
    <property type="match status" value="1"/>
</dbReference>
<dbReference type="PANTHER" id="PTHR10851">
    <property type="entry name" value="PYRIDOXINE-5-PHOSPHATE OXIDASE"/>
    <property type="match status" value="1"/>
</dbReference>
<comment type="pathway">
    <text evidence="5">Cofactor metabolism; pyridoxal 5'-phosphate salvage; pyridoxal 5'-phosphate from pyridoxamine 5'-phosphate: step 1/1.</text>
</comment>
<dbReference type="InterPro" id="IPR019576">
    <property type="entry name" value="Pyridoxamine_oxidase_dimer_C"/>
</dbReference>
<evidence type="ECO:0000259" key="8">
    <source>
        <dbReference type="Pfam" id="PF10590"/>
    </source>
</evidence>
<comment type="catalytic activity">
    <reaction evidence="5">
        <text>pyridoxamine 5'-phosphate + O2 + H2O = pyridoxal 5'-phosphate + H2O2 + NH4(+)</text>
        <dbReference type="Rhea" id="RHEA:15817"/>
        <dbReference type="ChEBI" id="CHEBI:15377"/>
        <dbReference type="ChEBI" id="CHEBI:15379"/>
        <dbReference type="ChEBI" id="CHEBI:16240"/>
        <dbReference type="ChEBI" id="CHEBI:28938"/>
        <dbReference type="ChEBI" id="CHEBI:58451"/>
        <dbReference type="ChEBI" id="CHEBI:597326"/>
        <dbReference type="EC" id="1.4.3.5"/>
    </reaction>
</comment>
<keyword evidence="3 5" id="KW-0288">FMN</keyword>
<comment type="cofactor">
    <cofactor evidence="5 6">
        <name>FMN</name>
        <dbReference type="ChEBI" id="CHEBI:58210"/>
    </cofactor>
    <text evidence="5 6">Binds 1 FMN per subunit.</text>
</comment>
<feature type="binding site" evidence="5 6">
    <location>
        <position position="185"/>
    </location>
    <ligand>
        <name>FMN</name>
        <dbReference type="ChEBI" id="CHEBI:58210"/>
    </ligand>
</feature>
<dbReference type="EC" id="1.4.3.5" evidence="5"/>
<evidence type="ECO:0000313" key="10">
    <source>
        <dbReference type="Proteomes" id="UP000243847"/>
    </source>
</evidence>
<feature type="binding site" evidence="5 6">
    <location>
        <position position="104"/>
    </location>
    <ligand>
        <name>FMN</name>
        <dbReference type="ChEBI" id="CHEBI:58210"/>
    </ligand>
</feature>
<dbReference type="OrthoDB" id="9780392at2"/>
<comment type="subunit">
    <text evidence="5">Homodimer.</text>
</comment>
<dbReference type="AlphaFoldDB" id="A0A173LYG8"/>
<dbReference type="UniPathway" id="UPA01068">
    <property type="reaction ID" value="UER00304"/>
</dbReference>
<evidence type="ECO:0000256" key="4">
    <source>
        <dbReference type="ARBA" id="ARBA00023002"/>
    </source>
</evidence>
<feature type="binding site" evidence="5">
    <location>
        <begin position="191"/>
        <end position="193"/>
    </location>
    <ligand>
        <name>substrate</name>
    </ligand>
</feature>
<dbReference type="InterPro" id="IPR000659">
    <property type="entry name" value="Pyridox_Oxase"/>
</dbReference>
<evidence type="ECO:0000256" key="2">
    <source>
        <dbReference type="ARBA" id="ARBA00022630"/>
    </source>
</evidence>
<comment type="similarity">
    <text evidence="1 5">Belongs to the pyridoxamine 5'-phosphate oxidase family.</text>
</comment>
<feature type="binding site" evidence="5">
    <location>
        <position position="126"/>
    </location>
    <ligand>
        <name>substrate</name>
    </ligand>
</feature>
<dbReference type="GO" id="GO:0010181">
    <property type="term" value="F:FMN binding"/>
    <property type="evidence" value="ECO:0007669"/>
    <property type="project" value="UniProtKB-UniRule"/>
</dbReference>
<comment type="pathway">
    <text evidence="5">Cofactor metabolism; pyridoxal 5'-phosphate salvage; pyridoxal 5'-phosphate from pyridoxine 5'-phosphate: step 1/1.</text>
</comment>
<organism evidence="9 10">
    <name type="scientific">Aurantimicrobium minutum</name>
    <dbReference type="NCBI Taxonomy" id="708131"/>
    <lineage>
        <taxon>Bacteria</taxon>
        <taxon>Bacillati</taxon>
        <taxon>Actinomycetota</taxon>
        <taxon>Actinomycetes</taxon>
        <taxon>Micrococcales</taxon>
        <taxon>Microbacteriaceae</taxon>
        <taxon>Aurantimicrobium</taxon>
    </lineage>
</organism>
<dbReference type="NCBIfam" id="NF004231">
    <property type="entry name" value="PRK05679.1"/>
    <property type="match status" value="1"/>
</dbReference>
<dbReference type="NCBIfam" id="TIGR00558">
    <property type="entry name" value="pdxH"/>
    <property type="match status" value="1"/>
</dbReference>
<dbReference type="Proteomes" id="UP000243847">
    <property type="component" value="Chromosome sequence1"/>
</dbReference>
<name>A0A173LYG8_9MICO</name>
<feature type="binding site" evidence="5">
    <location>
        <position position="65"/>
    </location>
    <ligand>
        <name>substrate</name>
    </ligand>
</feature>
<feature type="binding site" evidence="5 6">
    <location>
        <position position="195"/>
    </location>
    <ligand>
        <name>FMN</name>
        <dbReference type="ChEBI" id="CHEBI:58210"/>
    </ligand>
</feature>
<feature type="binding site" evidence="5 6">
    <location>
        <position position="82"/>
    </location>
    <ligand>
        <name>FMN</name>
        <dbReference type="ChEBI" id="CHEBI:58210"/>
    </ligand>
</feature>
<comment type="function">
    <text evidence="5">Catalyzes the oxidation of either pyridoxine 5'-phosphate (PNP) or pyridoxamine 5'-phosphate (PMP) into pyridoxal 5'-phosphate (PLP).</text>
</comment>
<proteinExistence type="inferred from homology"/>
<dbReference type="Gene3D" id="2.30.110.10">
    <property type="entry name" value="Electron Transport, Fmn-binding Protein, Chain A"/>
    <property type="match status" value="1"/>
</dbReference>
<evidence type="ECO:0000259" key="7">
    <source>
        <dbReference type="Pfam" id="PF01243"/>
    </source>
</evidence>
<dbReference type="Pfam" id="PF01243">
    <property type="entry name" value="PNPOx_N"/>
    <property type="match status" value="1"/>
</dbReference>
<dbReference type="GO" id="GO:0004733">
    <property type="term" value="F:pyridoxamine phosphate oxidase activity"/>
    <property type="evidence" value="ECO:0007669"/>
    <property type="project" value="UniProtKB-UniRule"/>
</dbReference>
<feature type="binding site" evidence="5 6">
    <location>
        <begin position="139"/>
        <end position="140"/>
    </location>
    <ligand>
        <name>FMN</name>
        <dbReference type="ChEBI" id="CHEBI:58210"/>
    </ligand>
</feature>
<feature type="binding site" evidence="5 6">
    <location>
        <begin position="60"/>
        <end position="65"/>
    </location>
    <ligand>
        <name>FMN</name>
        <dbReference type="ChEBI" id="CHEBI:58210"/>
    </ligand>
</feature>
<evidence type="ECO:0000256" key="5">
    <source>
        <dbReference type="HAMAP-Rule" id="MF_01629"/>
    </source>
</evidence>